<sequence>MVAKTFSILSGVSGSFEEAVYGCLSLACIVQTDGLQAADRLRKRCESVDEGLIGSEQGRRDDRDYCKHSEIVARFPVVTCESACAVIATTGSRLRVAMEKRAQLMKLALGVGTAGSCISSALPRHASPPHEHATTR</sequence>
<evidence type="ECO:0000313" key="1">
    <source>
        <dbReference type="EMBL" id="CAK7936934.1"/>
    </source>
</evidence>
<reference evidence="1" key="1">
    <citation type="submission" date="2024-01" db="EMBL/GenBank/DDBJ databases">
        <authorList>
            <person name="Webb A."/>
        </authorList>
    </citation>
    <scope>NUCLEOTIDE SEQUENCE</scope>
    <source>
        <strain evidence="1">Pm1</strain>
    </source>
</reference>
<protein>
    <submittedName>
        <fullName evidence="1">Uncharacterized protein</fullName>
    </submittedName>
</protein>
<gene>
    <name evidence="1" type="ORF">PM001_LOCUS22084</name>
</gene>
<name>A0AAV1UQ40_9STRA</name>
<dbReference type="AlphaFoldDB" id="A0AAV1UQ40"/>
<dbReference type="Proteomes" id="UP001162060">
    <property type="component" value="Unassembled WGS sequence"/>
</dbReference>
<evidence type="ECO:0000313" key="2">
    <source>
        <dbReference type="Proteomes" id="UP001162060"/>
    </source>
</evidence>
<dbReference type="EMBL" id="CAKLBY020000226">
    <property type="protein sequence ID" value="CAK7936934.1"/>
    <property type="molecule type" value="Genomic_DNA"/>
</dbReference>
<comment type="caution">
    <text evidence="1">The sequence shown here is derived from an EMBL/GenBank/DDBJ whole genome shotgun (WGS) entry which is preliminary data.</text>
</comment>
<accession>A0AAV1UQ40</accession>
<organism evidence="1 2">
    <name type="scientific">Peronospora matthiolae</name>
    <dbReference type="NCBI Taxonomy" id="2874970"/>
    <lineage>
        <taxon>Eukaryota</taxon>
        <taxon>Sar</taxon>
        <taxon>Stramenopiles</taxon>
        <taxon>Oomycota</taxon>
        <taxon>Peronosporomycetes</taxon>
        <taxon>Peronosporales</taxon>
        <taxon>Peronosporaceae</taxon>
        <taxon>Peronospora</taxon>
    </lineage>
</organism>
<proteinExistence type="predicted"/>